<dbReference type="RefSeq" id="WP_093889447.1">
    <property type="nucleotide sequence ID" value="NZ_FOQY01000019.1"/>
</dbReference>
<dbReference type="Pfam" id="PF04268">
    <property type="entry name" value="SoxG"/>
    <property type="match status" value="1"/>
</dbReference>
<gene>
    <name evidence="1" type="ORF">SAMN05216275_11946</name>
</gene>
<evidence type="ECO:0000313" key="2">
    <source>
        <dbReference type="Proteomes" id="UP000199111"/>
    </source>
</evidence>
<name>A0A1I3XJ14_9ACTN</name>
<dbReference type="AlphaFoldDB" id="A0A1I3XJ14"/>
<accession>A0A1I3XJ14</accession>
<keyword evidence="2" id="KW-1185">Reference proteome</keyword>
<evidence type="ECO:0000313" key="1">
    <source>
        <dbReference type="EMBL" id="SFK19031.1"/>
    </source>
</evidence>
<dbReference type="Gene3D" id="3.30.1360.120">
    <property type="entry name" value="Probable tRNA modification gtpase trme, domain 1"/>
    <property type="match status" value="1"/>
</dbReference>
<reference evidence="2" key="1">
    <citation type="submission" date="2016-10" db="EMBL/GenBank/DDBJ databases">
        <authorList>
            <person name="Varghese N."/>
            <person name="Submissions S."/>
        </authorList>
    </citation>
    <scope>NUCLEOTIDE SEQUENCE [LARGE SCALE GENOMIC DNA]</scope>
    <source>
        <strain evidence="2">CGMCC 4.2126</strain>
    </source>
</reference>
<dbReference type="Gene3D" id="3.30.70.1520">
    <property type="entry name" value="Heterotetrameric sarcosine oxidase"/>
    <property type="match status" value="1"/>
</dbReference>
<protein>
    <submittedName>
        <fullName evidence="1">Sarcosine oxidase subunit gamma</fullName>
    </submittedName>
</protein>
<dbReference type="InterPro" id="IPR007375">
    <property type="entry name" value="SoxG"/>
</dbReference>
<organism evidence="1 2">
    <name type="scientific">Streptosporangium canum</name>
    <dbReference type="NCBI Taxonomy" id="324952"/>
    <lineage>
        <taxon>Bacteria</taxon>
        <taxon>Bacillati</taxon>
        <taxon>Actinomycetota</taxon>
        <taxon>Actinomycetes</taxon>
        <taxon>Streptosporangiales</taxon>
        <taxon>Streptosporangiaceae</taxon>
        <taxon>Streptosporangium</taxon>
    </lineage>
</organism>
<proteinExistence type="predicted"/>
<dbReference type="SUPFAM" id="SSF103025">
    <property type="entry name" value="Folate-binding domain"/>
    <property type="match status" value="1"/>
</dbReference>
<dbReference type="InterPro" id="IPR027266">
    <property type="entry name" value="TrmE/GcvT-like"/>
</dbReference>
<dbReference type="Proteomes" id="UP000199111">
    <property type="component" value="Unassembled WGS sequence"/>
</dbReference>
<dbReference type="GeneID" id="96300770"/>
<dbReference type="EMBL" id="FOQY01000019">
    <property type="protein sequence ID" value="SFK19031.1"/>
    <property type="molecule type" value="Genomic_DNA"/>
</dbReference>
<sequence length="190" mass="20140">MTGERPSPPARFEPVSDGDLRIAEVPFRTQVNLRLDPGGPAAGDIGRALGVPLPAEPGTYGSADVDVLWLGPDEWLVVGEPGRERELETRLRDAAGTGHVAVTDVSAQRTTLLVAGPKARDLLAHGCALDLHPRVFGPGRCAQTMLARAQVLLVARDGDEFMVLVRPSFAGYLVAWLLDAAAEYVSGQPG</sequence>